<evidence type="ECO:0000313" key="2">
    <source>
        <dbReference type="Proteomes" id="UP001479290"/>
    </source>
</evidence>
<evidence type="ECO:0000313" key="1">
    <source>
        <dbReference type="EMBL" id="KAK9960390.1"/>
    </source>
</evidence>
<comment type="caution">
    <text evidence="1">The sequence shown here is derived from an EMBL/GenBank/DDBJ whole genome shotgun (WGS) entry which is preliminary data.</text>
</comment>
<dbReference type="EMBL" id="JAWDJR010000016">
    <property type="protein sequence ID" value="KAK9960390.1"/>
    <property type="molecule type" value="Genomic_DNA"/>
</dbReference>
<dbReference type="Proteomes" id="UP001479290">
    <property type="component" value="Unassembled WGS sequence"/>
</dbReference>
<proteinExistence type="predicted"/>
<accession>A0AAW1ZGA4</accession>
<dbReference type="AlphaFoldDB" id="A0AAW1ZGA4"/>
<protein>
    <submittedName>
        <fullName evidence="1">Uncharacterized protein</fullName>
    </submittedName>
</protein>
<gene>
    <name evidence="1" type="ORF">ABG768_008250</name>
</gene>
<name>A0AAW1ZGA4_CULAL</name>
<organism evidence="1 2">
    <name type="scientific">Culter alburnus</name>
    <name type="common">Topmouth culter</name>
    <dbReference type="NCBI Taxonomy" id="194366"/>
    <lineage>
        <taxon>Eukaryota</taxon>
        <taxon>Metazoa</taxon>
        <taxon>Chordata</taxon>
        <taxon>Craniata</taxon>
        <taxon>Vertebrata</taxon>
        <taxon>Euteleostomi</taxon>
        <taxon>Actinopterygii</taxon>
        <taxon>Neopterygii</taxon>
        <taxon>Teleostei</taxon>
        <taxon>Ostariophysi</taxon>
        <taxon>Cypriniformes</taxon>
        <taxon>Xenocyprididae</taxon>
        <taxon>Xenocypridinae</taxon>
        <taxon>Culter</taxon>
    </lineage>
</organism>
<keyword evidence="2" id="KW-1185">Reference proteome</keyword>
<reference evidence="1 2" key="1">
    <citation type="submission" date="2024-05" db="EMBL/GenBank/DDBJ databases">
        <title>A high-quality chromosomal-level genome assembly of Topmouth culter (Culter alburnus).</title>
        <authorList>
            <person name="Zhao H."/>
        </authorList>
    </citation>
    <scope>NUCLEOTIDE SEQUENCE [LARGE SCALE GENOMIC DNA]</scope>
    <source>
        <strain evidence="1">CATC2023</strain>
        <tissue evidence="1">Muscle</tissue>
    </source>
</reference>
<sequence>MTKRALADTLSSILQGRTSESIWKRLAKLVWVPQVVSETVYPAEVQDPSEIWRRGILEEAFRLLIEPKLGAMKIRALIEDLLNGKKSKEEGATQLEGLMLRQVPLKWSSIH</sequence>